<reference evidence="2 3" key="1">
    <citation type="journal article" date="2020" name="ISME J.">
        <title>Uncovering the hidden diversity of litter-decomposition mechanisms in mushroom-forming fungi.</title>
        <authorList>
            <person name="Floudas D."/>
            <person name="Bentzer J."/>
            <person name="Ahren D."/>
            <person name="Johansson T."/>
            <person name="Persson P."/>
            <person name="Tunlid A."/>
        </authorList>
    </citation>
    <scope>NUCLEOTIDE SEQUENCE [LARGE SCALE GENOMIC DNA]</scope>
    <source>
        <strain evidence="2 3">CBS 291.85</strain>
    </source>
</reference>
<feature type="region of interest" description="Disordered" evidence="1">
    <location>
        <begin position="58"/>
        <end position="92"/>
    </location>
</feature>
<name>A0A8H5LSJ9_9AGAR</name>
<organism evidence="2 3">
    <name type="scientific">Tetrapyrgos nigripes</name>
    <dbReference type="NCBI Taxonomy" id="182062"/>
    <lineage>
        <taxon>Eukaryota</taxon>
        <taxon>Fungi</taxon>
        <taxon>Dikarya</taxon>
        <taxon>Basidiomycota</taxon>
        <taxon>Agaricomycotina</taxon>
        <taxon>Agaricomycetes</taxon>
        <taxon>Agaricomycetidae</taxon>
        <taxon>Agaricales</taxon>
        <taxon>Marasmiineae</taxon>
        <taxon>Marasmiaceae</taxon>
        <taxon>Tetrapyrgos</taxon>
    </lineage>
</organism>
<keyword evidence="3" id="KW-1185">Reference proteome</keyword>
<dbReference type="Proteomes" id="UP000559256">
    <property type="component" value="Unassembled WGS sequence"/>
</dbReference>
<evidence type="ECO:0000313" key="3">
    <source>
        <dbReference type="Proteomes" id="UP000559256"/>
    </source>
</evidence>
<dbReference type="OrthoDB" id="3269666at2759"/>
<evidence type="ECO:0000313" key="2">
    <source>
        <dbReference type="EMBL" id="KAF5368450.1"/>
    </source>
</evidence>
<dbReference type="EMBL" id="JAACJM010000015">
    <property type="protein sequence ID" value="KAF5368450.1"/>
    <property type="molecule type" value="Genomic_DNA"/>
</dbReference>
<sequence>MSNTNTGRIFNVDEPKGADAARFETTAANAQVEAPNASSSRMVERNAEAAGFAAKQAAEAAKARRKESTGTDTGIPATTAPLESGHHTIRGWPRWYFF</sequence>
<gene>
    <name evidence="2" type="ORF">D9758_002277</name>
</gene>
<proteinExistence type="predicted"/>
<evidence type="ECO:0008006" key="4">
    <source>
        <dbReference type="Google" id="ProtNLM"/>
    </source>
</evidence>
<protein>
    <recommendedName>
        <fullName evidence="4">SMP domain-containing protein</fullName>
    </recommendedName>
</protein>
<evidence type="ECO:0000256" key="1">
    <source>
        <dbReference type="SAM" id="MobiDB-lite"/>
    </source>
</evidence>
<comment type="caution">
    <text evidence="2">The sequence shown here is derived from an EMBL/GenBank/DDBJ whole genome shotgun (WGS) entry which is preliminary data.</text>
</comment>
<accession>A0A8H5LSJ9</accession>
<dbReference type="AlphaFoldDB" id="A0A8H5LSJ9"/>